<feature type="signal peptide" evidence="1">
    <location>
        <begin position="1"/>
        <end position="30"/>
    </location>
</feature>
<dbReference type="EMBL" id="VCKW01000202">
    <property type="protein sequence ID" value="TMQ91560.1"/>
    <property type="molecule type" value="Genomic_DNA"/>
</dbReference>
<evidence type="ECO:0000313" key="2">
    <source>
        <dbReference type="EMBL" id="TMQ91560.1"/>
    </source>
</evidence>
<feature type="chain" id="PRO_5022975854" evidence="1">
    <location>
        <begin position="31"/>
        <end position="126"/>
    </location>
</feature>
<dbReference type="OrthoDB" id="3483755at2"/>
<proteinExistence type="predicted"/>
<dbReference type="AlphaFoldDB" id="A0A5C4J3Y2"/>
<name>A0A5C4J3Y2_9ACTN</name>
<dbReference type="Proteomes" id="UP000309174">
    <property type="component" value="Unassembled WGS sequence"/>
</dbReference>
<evidence type="ECO:0000313" key="3">
    <source>
        <dbReference type="Proteomes" id="UP000309174"/>
    </source>
</evidence>
<keyword evidence="3" id="KW-1185">Reference proteome</keyword>
<gene>
    <name evidence="2" type="ORF">ETD83_30300</name>
</gene>
<accession>A0A5C4J3Y2</accession>
<reference evidence="2 3" key="1">
    <citation type="submission" date="2019-05" db="EMBL/GenBank/DDBJ databases">
        <title>Draft genome sequence of Actinomadura sp. 14C53.</title>
        <authorList>
            <person name="Saricaoglu S."/>
            <person name="Isik K."/>
        </authorList>
    </citation>
    <scope>NUCLEOTIDE SEQUENCE [LARGE SCALE GENOMIC DNA]</scope>
    <source>
        <strain evidence="2 3">14C53</strain>
    </source>
</reference>
<keyword evidence="1" id="KW-0732">Signal</keyword>
<comment type="caution">
    <text evidence="2">The sequence shown here is derived from an EMBL/GenBank/DDBJ whole genome shotgun (WGS) entry which is preliminary data.</text>
</comment>
<sequence>MSKRTLAARTAAVALAAALGLGVAGPAASAATAQSARTPAAVQQAEPWSAELQQAIAAGKVPAWLKRVITELRKSAGTFMALRKAARKGYPTFKVIWNARVPKSIRKLVGSDMKLRSVYGYFRTLR</sequence>
<organism evidence="2 3">
    <name type="scientific">Actinomadura soli</name>
    <dbReference type="NCBI Taxonomy" id="2508997"/>
    <lineage>
        <taxon>Bacteria</taxon>
        <taxon>Bacillati</taxon>
        <taxon>Actinomycetota</taxon>
        <taxon>Actinomycetes</taxon>
        <taxon>Streptosporangiales</taxon>
        <taxon>Thermomonosporaceae</taxon>
        <taxon>Actinomadura</taxon>
    </lineage>
</organism>
<protein>
    <submittedName>
        <fullName evidence="2">Uncharacterized protein</fullName>
    </submittedName>
</protein>
<dbReference type="RefSeq" id="WP_138648629.1">
    <property type="nucleotide sequence ID" value="NZ_VCKW01000202.1"/>
</dbReference>
<evidence type="ECO:0000256" key="1">
    <source>
        <dbReference type="SAM" id="SignalP"/>
    </source>
</evidence>